<evidence type="ECO:0000313" key="2">
    <source>
        <dbReference type="Proteomes" id="UP001446871"/>
    </source>
</evidence>
<keyword evidence="2" id="KW-1185">Reference proteome</keyword>
<organism evidence="1 2">
    <name type="scientific">Apiospora saccharicola</name>
    <dbReference type="NCBI Taxonomy" id="335842"/>
    <lineage>
        <taxon>Eukaryota</taxon>
        <taxon>Fungi</taxon>
        <taxon>Dikarya</taxon>
        <taxon>Ascomycota</taxon>
        <taxon>Pezizomycotina</taxon>
        <taxon>Sordariomycetes</taxon>
        <taxon>Xylariomycetidae</taxon>
        <taxon>Amphisphaeriales</taxon>
        <taxon>Apiosporaceae</taxon>
        <taxon>Apiospora</taxon>
    </lineage>
</organism>
<protein>
    <submittedName>
        <fullName evidence="1">Uncharacterized protein</fullName>
    </submittedName>
</protein>
<dbReference type="Proteomes" id="UP001446871">
    <property type="component" value="Unassembled WGS sequence"/>
</dbReference>
<accession>A0ABR1VRW6</accession>
<evidence type="ECO:0000313" key="1">
    <source>
        <dbReference type="EMBL" id="KAK8073041.1"/>
    </source>
</evidence>
<name>A0ABR1VRW6_9PEZI</name>
<gene>
    <name evidence="1" type="ORF">PG996_006389</name>
</gene>
<sequence length="104" mass="11020">MGSTCSSARSICSPHRSTWAASTICSRWATSGGGADCEQLGLCLAQHVVDQGLAAPFWFDEGDAVPSRPHLGPAYTRDAASGQTAVLPCGTIPYNPTLWRMHRS</sequence>
<comment type="caution">
    <text evidence="1">The sequence shown here is derived from an EMBL/GenBank/DDBJ whole genome shotgun (WGS) entry which is preliminary data.</text>
</comment>
<reference evidence="1 2" key="1">
    <citation type="submission" date="2023-01" db="EMBL/GenBank/DDBJ databases">
        <title>Analysis of 21 Apiospora genomes using comparative genomics revels a genus with tremendous synthesis potential of carbohydrate active enzymes and secondary metabolites.</title>
        <authorList>
            <person name="Sorensen T."/>
        </authorList>
    </citation>
    <scope>NUCLEOTIDE SEQUENCE [LARGE SCALE GENOMIC DNA]</scope>
    <source>
        <strain evidence="1 2">CBS 83171</strain>
    </source>
</reference>
<proteinExistence type="predicted"/>
<dbReference type="EMBL" id="JAQQWM010000003">
    <property type="protein sequence ID" value="KAK8073041.1"/>
    <property type="molecule type" value="Genomic_DNA"/>
</dbReference>